<evidence type="ECO:0000259" key="1">
    <source>
        <dbReference type="SMART" id="SM00484"/>
    </source>
</evidence>
<sequence length="301" mass="35285">MGVRGLQSFVRKYSTHKTLNDLLEPSFQKQRIGIDISYYIYKWQGDIERIVQFIQTLQGNKHRIILGFDGRAEDGKQWEAQRRRNAREEEMKSAQNILTALDEATDEMSDEQRRFLEQKALEHQKRGWSITREIRTNIKKRFYEEKIPMVKAKSEADGLLASMAANGILDIVISGDMDLLAMGANVLWTPLDDGLSFNEYNRESIINKLSLGDYQFRSMCAMCFTEASADPTIFDIRQAYQAMRLFRSISVIQKKHSEWLKTWPDQNHIFYRSIQNPEDWLREDQVLIYKAFINCDPMPYT</sequence>
<dbReference type="GO" id="GO:0006298">
    <property type="term" value="P:mismatch repair"/>
    <property type="evidence" value="ECO:0007669"/>
    <property type="project" value="TreeGrafter"/>
</dbReference>
<dbReference type="SMART" id="SM00484">
    <property type="entry name" value="XPGI"/>
    <property type="match status" value="1"/>
</dbReference>
<dbReference type="Gene3D" id="3.40.50.1010">
    <property type="entry name" value="5'-nuclease"/>
    <property type="match status" value="1"/>
</dbReference>
<dbReference type="GO" id="GO:0035312">
    <property type="term" value="F:5'-3' DNA exonuclease activity"/>
    <property type="evidence" value="ECO:0007669"/>
    <property type="project" value="TreeGrafter"/>
</dbReference>
<reference evidence="2" key="1">
    <citation type="journal article" date="2020" name="Nature">
        <title>Giant virus diversity and host interactions through global metagenomics.</title>
        <authorList>
            <person name="Schulz F."/>
            <person name="Roux S."/>
            <person name="Paez-Espino D."/>
            <person name="Jungbluth S."/>
            <person name="Walsh D.A."/>
            <person name="Denef V.J."/>
            <person name="McMahon K.D."/>
            <person name="Konstantinidis K.T."/>
            <person name="Eloe-Fadrosh E.A."/>
            <person name="Kyrpides N.C."/>
            <person name="Woyke T."/>
        </authorList>
    </citation>
    <scope>NUCLEOTIDE SEQUENCE</scope>
    <source>
        <strain evidence="2">GVMAG-M-3300023179-97</strain>
    </source>
</reference>
<name>A0A6C0HEQ8_9ZZZZ</name>
<dbReference type="PANTHER" id="PTHR11081">
    <property type="entry name" value="FLAP ENDONUCLEASE FAMILY MEMBER"/>
    <property type="match status" value="1"/>
</dbReference>
<dbReference type="InterPro" id="IPR006086">
    <property type="entry name" value="XPG-I_dom"/>
</dbReference>
<organism evidence="2">
    <name type="scientific">viral metagenome</name>
    <dbReference type="NCBI Taxonomy" id="1070528"/>
    <lineage>
        <taxon>unclassified sequences</taxon>
        <taxon>metagenomes</taxon>
        <taxon>organismal metagenomes</taxon>
    </lineage>
</organism>
<feature type="domain" description="XPG-I" evidence="1">
    <location>
        <begin position="147"/>
        <end position="211"/>
    </location>
</feature>
<dbReference type="GO" id="GO:0006310">
    <property type="term" value="P:DNA recombination"/>
    <property type="evidence" value="ECO:0007669"/>
    <property type="project" value="TreeGrafter"/>
</dbReference>
<dbReference type="EMBL" id="MN739943">
    <property type="protein sequence ID" value="QHT78989.1"/>
    <property type="molecule type" value="Genomic_DNA"/>
</dbReference>
<dbReference type="Pfam" id="PF00867">
    <property type="entry name" value="XPG_I"/>
    <property type="match status" value="1"/>
</dbReference>
<protein>
    <recommendedName>
        <fullName evidence="1">XPG-I domain-containing protein</fullName>
    </recommendedName>
</protein>
<dbReference type="InterPro" id="IPR029060">
    <property type="entry name" value="PIN-like_dom_sf"/>
</dbReference>
<dbReference type="AlphaFoldDB" id="A0A6C0HEQ8"/>
<proteinExistence type="predicted"/>
<dbReference type="PANTHER" id="PTHR11081:SF8">
    <property type="entry name" value="EXONUCLEASE 1"/>
    <property type="match status" value="1"/>
</dbReference>
<dbReference type="GO" id="GO:0005634">
    <property type="term" value="C:nucleus"/>
    <property type="evidence" value="ECO:0007669"/>
    <property type="project" value="TreeGrafter"/>
</dbReference>
<dbReference type="GO" id="GO:0017108">
    <property type="term" value="F:5'-flap endonuclease activity"/>
    <property type="evidence" value="ECO:0007669"/>
    <property type="project" value="TreeGrafter"/>
</dbReference>
<accession>A0A6C0HEQ8</accession>
<evidence type="ECO:0000313" key="2">
    <source>
        <dbReference type="EMBL" id="QHT78989.1"/>
    </source>
</evidence>
<dbReference type="InterPro" id="IPR006084">
    <property type="entry name" value="XPG/Rad2"/>
</dbReference>
<dbReference type="SUPFAM" id="SSF88723">
    <property type="entry name" value="PIN domain-like"/>
    <property type="match status" value="1"/>
</dbReference>